<keyword evidence="7" id="KW-1133">Transmembrane helix</keyword>
<feature type="active site" description="Proton donor/acceptor" evidence="6">
    <location>
        <position position="241"/>
    </location>
</feature>
<gene>
    <name evidence="9" type="ORF">HOP40_05250</name>
</gene>
<name>A0A6M6JES3_9PSEU</name>
<dbReference type="UniPathway" id="UPA00219"/>
<dbReference type="InterPro" id="IPR050979">
    <property type="entry name" value="LD-transpeptidase"/>
</dbReference>
<evidence type="ECO:0000256" key="6">
    <source>
        <dbReference type="PROSITE-ProRule" id="PRU01373"/>
    </source>
</evidence>
<keyword evidence="7" id="KW-0812">Transmembrane</keyword>
<dbReference type="CDD" id="cd16913">
    <property type="entry name" value="YkuD_like"/>
    <property type="match status" value="1"/>
</dbReference>
<evidence type="ECO:0000256" key="4">
    <source>
        <dbReference type="ARBA" id="ARBA00022984"/>
    </source>
</evidence>
<keyword evidence="5 6" id="KW-0961">Cell wall biogenesis/degradation</keyword>
<dbReference type="Proteomes" id="UP000505377">
    <property type="component" value="Chromosome"/>
</dbReference>
<dbReference type="RefSeq" id="WP_172155195.1">
    <property type="nucleotide sequence ID" value="NZ_CP053564.1"/>
</dbReference>
<dbReference type="InterPro" id="IPR005490">
    <property type="entry name" value="LD_TPept_cat_dom"/>
</dbReference>
<dbReference type="Gene3D" id="2.40.440.10">
    <property type="entry name" value="L,D-transpeptidase catalytic domain-like"/>
    <property type="match status" value="1"/>
</dbReference>
<protein>
    <submittedName>
        <fullName evidence="9">L,D-transpeptidase</fullName>
    </submittedName>
</protein>
<keyword evidence="2" id="KW-0808">Transferase</keyword>
<evidence type="ECO:0000313" key="10">
    <source>
        <dbReference type="Proteomes" id="UP000505377"/>
    </source>
</evidence>
<dbReference type="AlphaFoldDB" id="A0A6M6JES3"/>
<evidence type="ECO:0000256" key="3">
    <source>
        <dbReference type="ARBA" id="ARBA00022960"/>
    </source>
</evidence>
<comment type="pathway">
    <text evidence="1 6">Cell wall biogenesis; peptidoglycan biosynthesis.</text>
</comment>
<evidence type="ECO:0000313" key="9">
    <source>
        <dbReference type="EMBL" id="QJY45302.1"/>
    </source>
</evidence>
<dbReference type="PROSITE" id="PS52029">
    <property type="entry name" value="LD_TPASE"/>
    <property type="match status" value="1"/>
</dbReference>
<dbReference type="InterPro" id="IPR038063">
    <property type="entry name" value="Transpep_catalytic_dom"/>
</dbReference>
<dbReference type="GO" id="GO:0071555">
    <property type="term" value="P:cell wall organization"/>
    <property type="evidence" value="ECO:0007669"/>
    <property type="project" value="UniProtKB-UniRule"/>
</dbReference>
<feature type="active site" description="Nucleophile" evidence="6">
    <location>
        <position position="257"/>
    </location>
</feature>
<evidence type="ECO:0000259" key="8">
    <source>
        <dbReference type="PROSITE" id="PS52029"/>
    </source>
</evidence>
<feature type="domain" description="L,D-TPase catalytic" evidence="8">
    <location>
        <begin position="162"/>
        <end position="280"/>
    </location>
</feature>
<keyword evidence="4 6" id="KW-0573">Peptidoglycan synthesis</keyword>
<feature type="transmembrane region" description="Helical" evidence="7">
    <location>
        <begin position="24"/>
        <end position="46"/>
    </location>
</feature>
<proteinExistence type="predicted"/>
<dbReference type="GO" id="GO:0005576">
    <property type="term" value="C:extracellular region"/>
    <property type="evidence" value="ECO:0007669"/>
    <property type="project" value="TreeGrafter"/>
</dbReference>
<accession>A0A6M6JES3</accession>
<dbReference type="GO" id="GO:0071972">
    <property type="term" value="F:peptidoglycan L,D-transpeptidase activity"/>
    <property type="evidence" value="ECO:0007669"/>
    <property type="project" value="TreeGrafter"/>
</dbReference>
<evidence type="ECO:0000256" key="2">
    <source>
        <dbReference type="ARBA" id="ARBA00022679"/>
    </source>
</evidence>
<dbReference type="GO" id="GO:0008360">
    <property type="term" value="P:regulation of cell shape"/>
    <property type="evidence" value="ECO:0007669"/>
    <property type="project" value="UniProtKB-UniRule"/>
</dbReference>
<evidence type="ECO:0000256" key="5">
    <source>
        <dbReference type="ARBA" id="ARBA00023316"/>
    </source>
</evidence>
<keyword evidence="10" id="KW-1185">Reference proteome</keyword>
<keyword evidence="7" id="KW-0472">Membrane</keyword>
<dbReference type="PANTHER" id="PTHR30582">
    <property type="entry name" value="L,D-TRANSPEPTIDASE"/>
    <property type="match status" value="1"/>
</dbReference>
<evidence type="ECO:0000256" key="7">
    <source>
        <dbReference type="SAM" id="Phobius"/>
    </source>
</evidence>
<dbReference type="EMBL" id="CP053564">
    <property type="protein sequence ID" value="QJY45302.1"/>
    <property type="molecule type" value="Genomic_DNA"/>
</dbReference>
<organism evidence="9 10">
    <name type="scientific">Pseudonocardia broussonetiae</name>
    <dbReference type="NCBI Taxonomy" id="2736640"/>
    <lineage>
        <taxon>Bacteria</taxon>
        <taxon>Bacillati</taxon>
        <taxon>Actinomycetota</taxon>
        <taxon>Actinomycetes</taxon>
        <taxon>Pseudonocardiales</taxon>
        <taxon>Pseudonocardiaceae</taxon>
        <taxon>Pseudonocardia</taxon>
    </lineage>
</organism>
<evidence type="ECO:0000256" key="1">
    <source>
        <dbReference type="ARBA" id="ARBA00004752"/>
    </source>
</evidence>
<dbReference type="Pfam" id="PF03734">
    <property type="entry name" value="YkuD"/>
    <property type="match status" value="1"/>
</dbReference>
<reference evidence="9 10" key="1">
    <citation type="submission" date="2020-05" db="EMBL/GenBank/DDBJ databases">
        <authorList>
            <person name="Mo P."/>
        </authorList>
    </citation>
    <scope>NUCLEOTIDE SEQUENCE [LARGE SCALE GENOMIC DNA]</scope>
    <source>
        <strain evidence="9 10">Gen01</strain>
    </source>
</reference>
<dbReference type="SUPFAM" id="SSF141523">
    <property type="entry name" value="L,D-transpeptidase catalytic domain-like"/>
    <property type="match status" value="1"/>
</dbReference>
<dbReference type="GO" id="GO:0018104">
    <property type="term" value="P:peptidoglycan-protein cross-linking"/>
    <property type="evidence" value="ECO:0007669"/>
    <property type="project" value="TreeGrafter"/>
</dbReference>
<keyword evidence="3 6" id="KW-0133">Cell shape</keyword>
<dbReference type="GO" id="GO:0016740">
    <property type="term" value="F:transferase activity"/>
    <property type="evidence" value="ECO:0007669"/>
    <property type="project" value="UniProtKB-KW"/>
</dbReference>
<dbReference type="KEGG" id="pbro:HOP40_05250"/>
<sequence>MAQHKLPAGYDRPRAAARRPARPAFLPWVVGGVALVLVVVLGFVFLQSGPASTAGSDEPVAVLDISALPLADTYGVVQGAPVDTAVDVATDGLVVHPERRTPVHDAPEGTPIARVEPTQFGDVWFPVVAEQGAWVQILLPSKPSGSTGWVRADDMVRATTPYRVEVHLGSLTMQLLREERVVDEWTIGIGAPGTPTPVGRTFLLGAFTDPAQSFSPVILPLGAHSPTLDTFGGGPGTVAIHTWPTADGFGTAASNGCIRVPQDALDELVEVPLGTLVMIDQE</sequence>